<dbReference type="SUPFAM" id="SSF159501">
    <property type="entry name" value="EreA/ChaN-like"/>
    <property type="match status" value="1"/>
</dbReference>
<evidence type="ECO:0000313" key="1">
    <source>
        <dbReference type="EMBL" id="TDW99750.1"/>
    </source>
</evidence>
<keyword evidence="2" id="KW-1185">Reference proteome</keyword>
<dbReference type="PANTHER" id="PTHR31299">
    <property type="entry name" value="ESTERASE, PUTATIVE (AFU_ORTHOLOGUE AFUA_1G05850)-RELATED"/>
    <property type="match status" value="1"/>
</dbReference>
<dbReference type="Pfam" id="PF05139">
    <property type="entry name" value="Erythro_esteras"/>
    <property type="match status" value="1"/>
</dbReference>
<dbReference type="OrthoDB" id="9810066at2"/>
<proteinExistence type="predicted"/>
<dbReference type="RefSeq" id="WP_133990714.1">
    <property type="nucleotide sequence ID" value="NZ_SODV01000001.1"/>
</dbReference>
<comment type="caution">
    <text evidence="1">The sequence shown here is derived from an EMBL/GenBank/DDBJ whole genome shotgun (WGS) entry which is preliminary data.</text>
</comment>
<dbReference type="InterPro" id="IPR052036">
    <property type="entry name" value="Hydrolase/PRTase-associated"/>
</dbReference>
<dbReference type="InterPro" id="IPR007815">
    <property type="entry name" value="Emycin_Estase"/>
</dbReference>
<protein>
    <submittedName>
        <fullName evidence="1">Erythromycin esterase-like protein</fullName>
    </submittedName>
</protein>
<reference evidence="1 2" key="1">
    <citation type="submission" date="2019-03" db="EMBL/GenBank/DDBJ databases">
        <title>Genomic Encyclopedia of Type Strains, Phase IV (KMG-IV): sequencing the most valuable type-strain genomes for metagenomic binning, comparative biology and taxonomic classification.</title>
        <authorList>
            <person name="Goeker M."/>
        </authorList>
    </citation>
    <scope>NUCLEOTIDE SEQUENCE [LARGE SCALE GENOMIC DNA]</scope>
    <source>
        <strain evidence="1 2">DSM 100059</strain>
    </source>
</reference>
<dbReference type="CDD" id="cd14728">
    <property type="entry name" value="Ere-like"/>
    <property type="match status" value="1"/>
</dbReference>
<dbReference type="AlphaFoldDB" id="A0A4R8DRI4"/>
<dbReference type="PANTHER" id="PTHR31299:SF0">
    <property type="entry name" value="ESTERASE, PUTATIVE (AFU_ORTHOLOGUE AFUA_1G05850)-RELATED"/>
    <property type="match status" value="1"/>
</dbReference>
<dbReference type="Gene3D" id="3.40.1660.10">
    <property type="entry name" value="EreA-like (biosynthetic domain)"/>
    <property type="match status" value="2"/>
</dbReference>
<gene>
    <name evidence="1" type="ORF">EDB95_0761</name>
</gene>
<dbReference type="EMBL" id="SODV01000001">
    <property type="protein sequence ID" value="TDW99750.1"/>
    <property type="molecule type" value="Genomic_DNA"/>
</dbReference>
<dbReference type="GO" id="GO:0046677">
    <property type="term" value="P:response to antibiotic"/>
    <property type="evidence" value="ECO:0007669"/>
    <property type="project" value="InterPro"/>
</dbReference>
<evidence type="ECO:0000313" key="2">
    <source>
        <dbReference type="Proteomes" id="UP000294498"/>
    </source>
</evidence>
<accession>A0A4R8DRI4</accession>
<dbReference type="Proteomes" id="UP000294498">
    <property type="component" value="Unassembled WGS sequence"/>
</dbReference>
<name>A0A4R8DRI4_9BACT</name>
<sequence length="409" mass="47500">MRFLLLPLFLLPWTVARSQIKDYVQHETHPIRTISPDSLDFSDLDVVGQAVGDKRIVMLGEQDHGDAPTFLAKTRLIKYLHERKGFNVVVFEGDFFSLTQGYGETSPEKMGDFLKHNIFPIWSYCDGCTDLFSRYIPDHSRELKVVGVDLQMIFGFGYRFLRHRLDSVLRRLDLPVTHEEGYTTIFLPMVDSLPSIRWYRRVGKATLDSVADWAARAGDQARTKLSKDDFWVHVLDNLRDEARMYVYAPSNDRKRESEIRDRRMAENLAWFADVVYPNEKLIVWAANPHVAKLRDEPAMGGYFTEDTNLDKETYVIGFTGFQGEGGRFGAKPYTIPPPSGECFENWVDPAMAFAFTDLSGYKDKTRFRMRFWYYREDKNAWSRIFDGVFFIRENRRCAPWPKAAGPLKN</sequence>
<organism evidence="1 2">
    <name type="scientific">Dinghuibacter silviterrae</name>
    <dbReference type="NCBI Taxonomy" id="1539049"/>
    <lineage>
        <taxon>Bacteria</taxon>
        <taxon>Pseudomonadati</taxon>
        <taxon>Bacteroidota</taxon>
        <taxon>Chitinophagia</taxon>
        <taxon>Chitinophagales</taxon>
        <taxon>Chitinophagaceae</taxon>
        <taxon>Dinghuibacter</taxon>
    </lineage>
</organism>